<dbReference type="Pfam" id="PF02321">
    <property type="entry name" value="OEP"/>
    <property type="match status" value="2"/>
</dbReference>
<feature type="signal peptide" evidence="2">
    <location>
        <begin position="1"/>
        <end position="17"/>
    </location>
</feature>
<reference evidence="3" key="1">
    <citation type="submission" date="2022-09" db="EMBL/GenBank/DDBJ databases">
        <title>Tahibacter sp. nov., isolated from a fresh water.</title>
        <authorList>
            <person name="Baek J.H."/>
            <person name="Lee J.K."/>
            <person name="Kim J.M."/>
            <person name="Jeon C.O."/>
        </authorList>
    </citation>
    <scope>NUCLEOTIDE SEQUENCE</scope>
    <source>
        <strain evidence="3">W38</strain>
    </source>
</reference>
<dbReference type="Gene3D" id="1.20.1600.10">
    <property type="entry name" value="Outer membrane efflux proteins (OEP)"/>
    <property type="match status" value="1"/>
</dbReference>
<dbReference type="Proteomes" id="UP001064632">
    <property type="component" value="Chromosome"/>
</dbReference>
<name>A0ABY6B850_9GAMM</name>
<dbReference type="InterPro" id="IPR010131">
    <property type="entry name" value="MdtP/NodT-like"/>
</dbReference>
<evidence type="ECO:0000313" key="3">
    <source>
        <dbReference type="EMBL" id="UXI66060.1"/>
    </source>
</evidence>
<comment type="similarity">
    <text evidence="1">Belongs to the outer membrane factor (OMF) (TC 1.B.17) family.</text>
</comment>
<organism evidence="3 4">
    <name type="scientific">Tahibacter amnicola</name>
    <dbReference type="NCBI Taxonomy" id="2976241"/>
    <lineage>
        <taxon>Bacteria</taxon>
        <taxon>Pseudomonadati</taxon>
        <taxon>Pseudomonadota</taxon>
        <taxon>Gammaproteobacteria</taxon>
        <taxon>Lysobacterales</taxon>
        <taxon>Rhodanobacteraceae</taxon>
        <taxon>Tahibacter</taxon>
    </lineage>
</organism>
<gene>
    <name evidence="3" type="ORF">N4264_15005</name>
</gene>
<evidence type="ECO:0000256" key="1">
    <source>
        <dbReference type="ARBA" id="ARBA00007613"/>
    </source>
</evidence>
<dbReference type="PANTHER" id="PTHR30203">
    <property type="entry name" value="OUTER MEMBRANE CATION EFFLUX PROTEIN"/>
    <property type="match status" value="1"/>
</dbReference>
<feature type="chain" id="PRO_5045465299" evidence="2">
    <location>
        <begin position="18"/>
        <end position="415"/>
    </location>
</feature>
<keyword evidence="2" id="KW-0732">Signal</keyword>
<evidence type="ECO:0000256" key="2">
    <source>
        <dbReference type="SAM" id="SignalP"/>
    </source>
</evidence>
<accession>A0ABY6B850</accession>
<dbReference type="EMBL" id="CP104694">
    <property type="protein sequence ID" value="UXI66060.1"/>
    <property type="molecule type" value="Genomic_DNA"/>
</dbReference>
<dbReference type="PANTHER" id="PTHR30203:SF24">
    <property type="entry name" value="BLR4935 PROTEIN"/>
    <property type="match status" value="1"/>
</dbReference>
<proteinExistence type="inferred from homology"/>
<dbReference type="SUPFAM" id="SSF56954">
    <property type="entry name" value="Outer membrane efflux proteins (OEP)"/>
    <property type="match status" value="1"/>
</dbReference>
<dbReference type="InterPro" id="IPR003423">
    <property type="entry name" value="OMP_efflux"/>
</dbReference>
<keyword evidence="4" id="KW-1185">Reference proteome</keyword>
<protein>
    <submittedName>
        <fullName evidence="3">TolC family protein</fullName>
    </submittedName>
</protein>
<sequence>MAIAFALLLATSTGAAADDTDASQLPGATVASLHAWLIEHNPDLRAMTLDAQAAAARVQPAGALPDPMVQAELRDIDADKPRLLPAQVGSTFYQLRQRVPLWGKRGLARDAASADADAGAYKRDARLRELIADAERAYVRYWYAGQSAATLDHIVKLLDDLEQLAAQRYAAGLAPQQDAIKAQVERSSMQRERIERIAMQREAKAQLNASLARRPSEPLADPIREPSLELPANLDAAIAATFDTHPALAAEVATVRAAEQRRELAYRNRFPDITVGLAPIQVGKRLEGWELMVEVEIPFQQTTRRNLEREATLMRDAAEARREAAAVELAGQAGEVRASWEGAREQRALIEHTLLPQTDANFESALASYQVGAVDFTTLLDALRQRRAADLTRLDVARDMLLNAATLRSLIGATP</sequence>
<evidence type="ECO:0000313" key="4">
    <source>
        <dbReference type="Proteomes" id="UP001064632"/>
    </source>
</evidence>
<dbReference type="RefSeq" id="WP_261693046.1">
    <property type="nucleotide sequence ID" value="NZ_CP104694.1"/>
</dbReference>